<keyword evidence="5" id="KW-0812">Transmembrane</keyword>
<evidence type="ECO:0000259" key="6">
    <source>
        <dbReference type="Pfam" id="PF25954"/>
    </source>
</evidence>
<evidence type="ECO:0000313" key="7">
    <source>
        <dbReference type="EMBL" id="WGH77986.1"/>
    </source>
</evidence>
<keyword evidence="5" id="KW-0472">Membrane</keyword>
<name>A0ABY8LA33_9RHOB</name>
<evidence type="ECO:0000256" key="5">
    <source>
        <dbReference type="SAM" id="Phobius"/>
    </source>
</evidence>
<sequence>MSEQTENEGSKPDDPAKAKTGSRKARFSMSKVVLTIAGLVLGATALLMTMSPDLPERDAVALDEAFVHGAVTHVGIAEDGRIAELRVGLGDAVAAGEIVAVLEDAEIAALLRASEADIARLRAELRRAEVADDVARAILDSDLEQARAAIAAAEARRDAALAERARAGDALARQGALADRGLVAAADLEEIRKDDRAAAALLARRVAELAEAQAALGETRARAARDALRAAERDVLRARIAEARAERTRVEAALARTEIDAKEAGVVVNVAARAGASVRPNDTIVSIWNTDRVWMRAWVSEDQVSRIAVGDAARIEIDALDGQKFEGVVHRILVAEDGQEQLLPGQPVSPLLPEESRFAVQVSFDPTPALRAALLPGMSGRVRIATDGSGSGSGGPAMELLSRLGELLDGWSFETAEAGSG</sequence>
<dbReference type="PANTHER" id="PTHR32347">
    <property type="entry name" value="EFFLUX SYSTEM COMPONENT YKNX-RELATED"/>
    <property type="match status" value="1"/>
</dbReference>
<feature type="region of interest" description="Disordered" evidence="4">
    <location>
        <begin position="1"/>
        <end position="23"/>
    </location>
</feature>
<evidence type="ECO:0000256" key="1">
    <source>
        <dbReference type="ARBA" id="ARBA00004196"/>
    </source>
</evidence>
<keyword evidence="2 3" id="KW-0175">Coiled coil</keyword>
<evidence type="ECO:0000256" key="4">
    <source>
        <dbReference type="SAM" id="MobiDB-lite"/>
    </source>
</evidence>
<dbReference type="SUPFAM" id="SSF111369">
    <property type="entry name" value="HlyD-like secretion proteins"/>
    <property type="match status" value="1"/>
</dbReference>
<keyword evidence="8" id="KW-1185">Reference proteome</keyword>
<evidence type="ECO:0000313" key="8">
    <source>
        <dbReference type="Proteomes" id="UP001243420"/>
    </source>
</evidence>
<proteinExistence type="predicted"/>
<feature type="transmembrane region" description="Helical" evidence="5">
    <location>
        <begin position="32"/>
        <end position="50"/>
    </location>
</feature>
<dbReference type="RefSeq" id="WP_279964622.1">
    <property type="nucleotide sequence ID" value="NZ_CP122537.1"/>
</dbReference>
<protein>
    <submittedName>
        <fullName evidence="7">Efflux RND transporter periplasmic adaptor subunit</fullName>
    </submittedName>
</protein>
<comment type="subcellular location">
    <subcellularLocation>
        <location evidence="1">Cell envelope</location>
    </subcellularLocation>
</comment>
<dbReference type="PANTHER" id="PTHR32347:SF14">
    <property type="entry name" value="EFFLUX SYSTEM COMPONENT YKNX-RELATED"/>
    <property type="match status" value="1"/>
</dbReference>
<reference evidence="7 8" key="1">
    <citation type="submission" date="2023-04" db="EMBL/GenBank/DDBJ databases">
        <title>Jannaschia ovalis sp. nov., a marine bacterium isolated from sea tidal flat.</title>
        <authorList>
            <person name="Kwon D.Y."/>
            <person name="Kim J.-J."/>
        </authorList>
    </citation>
    <scope>NUCLEOTIDE SEQUENCE [LARGE SCALE GENOMIC DNA]</scope>
    <source>
        <strain evidence="7 8">GRR-S6-38</strain>
    </source>
</reference>
<feature type="coiled-coil region" evidence="3">
    <location>
        <begin position="233"/>
        <end position="260"/>
    </location>
</feature>
<feature type="coiled-coil region" evidence="3">
    <location>
        <begin position="111"/>
        <end position="163"/>
    </location>
</feature>
<gene>
    <name evidence="7" type="ORF">P8627_13225</name>
</gene>
<evidence type="ECO:0000256" key="3">
    <source>
        <dbReference type="SAM" id="Coils"/>
    </source>
</evidence>
<keyword evidence="5" id="KW-1133">Transmembrane helix</keyword>
<feature type="compositionally biased region" description="Basic and acidic residues" evidence="4">
    <location>
        <begin position="8"/>
        <end position="17"/>
    </location>
</feature>
<dbReference type="Pfam" id="PF25954">
    <property type="entry name" value="Beta-barrel_RND_2"/>
    <property type="match status" value="1"/>
</dbReference>
<dbReference type="InterPro" id="IPR050465">
    <property type="entry name" value="UPF0194_transport"/>
</dbReference>
<evidence type="ECO:0000256" key="2">
    <source>
        <dbReference type="ARBA" id="ARBA00023054"/>
    </source>
</evidence>
<organism evidence="7 8">
    <name type="scientific">Jannaschia ovalis</name>
    <dbReference type="NCBI Taxonomy" id="3038773"/>
    <lineage>
        <taxon>Bacteria</taxon>
        <taxon>Pseudomonadati</taxon>
        <taxon>Pseudomonadota</taxon>
        <taxon>Alphaproteobacteria</taxon>
        <taxon>Rhodobacterales</taxon>
        <taxon>Roseobacteraceae</taxon>
        <taxon>Jannaschia</taxon>
    </lineage>
</organism>
<accession>A0ABY8LA33</accession>
<dbReference type="Proteomes" id="UP001243420">
    <property type="component" value="Chromosome"/>
</dbReference>
<feature type="domain" description="CusB-like beta-barrel" evidence="6">
    <location>
        <begin position="292"/>
        <end position="334"/>
    </location>
</feature>
<dbReference type="Gene3D" id="2.40.30.170">
    <property type="match status" value="1"/>
</dbReference>
<dbReference type="InterPro" id="IPR058792">
    <property type="entry name" value="Beta-barrel_RND_2"/>
</dbReference>
<dbReference type="EMBL" id="CP122537">
    <property type="protein sequence ID" value="WGH77986.1"/>
    <property type="molecule type" value="Genomic_DNA"/>
</dbReference>